<keyword evidence="2 4" id="KW-0853">WD repeat</keyword>
<dbReference type="SMART" id="SM00320">
    <property type="entry name" value="WD40"/>
    <property type="match status" value="7"/>
</dbReference>
<name>A0AAE9IZI9_CAEBR</name>
<dbReference type="Pfam" id="PF00400">
    <property type="entry name" value="WD40"/>
    <property type="match status" value="6"/>
</dbReference>
<dbReference type="Pfam" id="PF08603">
    <property type="entry name" value="CAP_C"/>
    <property type="match status" value="1"/>
</dbReference>
<dbReference type="Gene3D" id="1.25.40.330">
    <property type="entry name" value="Adenylate cyclase-associated CAP, N-terminal domain"/>
    <property type="match status" value="1"/>
</dbReference>
<dbReference type="Pfam" id="PF21938">
    <property type="entry name" value="CAP_N"/>
    <property type="match status" value="1"/>
</dbReference>
<dbReference type="GO" id="GO:0007010">
    <property type="term" value="P:cytoskeleton organization"/>
    <property type="evidence" value="ECO:0007669"/>
    <property type="project" value="InterPro"/>
</dbReference>
<dbReference type="InterPro" id="IPR019775">
    <property type="entry name" value="WD40_repeat_CS"/>
</dbReference>
<dbReference type="SUPFAM" id="SSF101278">
    <property type="entry name" value="N-terminal domain of adenylylcyclase associated protein, CAP"/>
    <property type="match status" value="1"/>
</dbReference>
<dbReference type="EMBL" id="CP090891">
    <property type="protein sequence ID" value="ULU11892.1"/>
    <property type="molecule type" value="Genomic_DNA"/>
</dbReference>
<dbReference type="InterPro" id="IPR036222">
    <property type="entry name" value="CAP_N_sf"/>
</dbReference>
<dbReference type="Proteomes" id="UP000827892">
    <property type="component" value="Chromosome I"/>
</dbReference>
<accession>A0AAE9IZI9</accession>
<dbReference type="InterPro" id="IPR036223">
    <property type="entry name" value="CAP_C_sf"/>
</dbReference>
<dbReference type="InterPro" id="IPR053950">
    <property type="entry name" value="CAP_N"/>
</dbReference>
<feature type="domain" description="C-CAP/cofactor C-like" evidence="6">
    <location>
        <begin position="307"/>
        <end position="444"/>
    </location>
</feature>
<dbReference type="Gene3D" id="2.160.20.70">
    <property type="match status" value="1"/>
</dbReference>
<evidence type="ECO:0000256" key="4">
    <source>
        <dbReference type="PROSITE-ProRule" id="PRU00221"/>
    </source>
</evidence>
<dbReference type="PROSITE" id="PS00678">
    <property type="entry name" value="WD_REPEATS_1"/>
    <property type="match status" value="3"/>
</dbReference>
<feature type="repeat" description="WD" evidence="4">
    <location>
        <begin position="752"/>
        <end position="790"/>
    </location>
</feature>
<dbReference type="SUPFAM" id="SSF69340">
    <property type="entry name" value="C-terminal domain of adenylylcyclase associated protein"/>
    <property type="match status" value="1"/>
</dbReference>
<feature type="repeat" description="WD" evidence="4">
    <location>
        <begin position="660"/>
        <end position="694"/>
    </location>
</feature>
<feature type="repeat" description="WD" evidence="4">
    <location>
        <begin position="491"/>
        <end position="524"/>
    </location>
</feature>
<evidence type="ECO:0000259" key="6">
    <source>
        <dbReference type="PROSITE" id="PS51329"/>
    </source>
</evidence>
<feature type="compositionally biased region" description="Polar residues" evidence="5">
    <location>
        <begin position="291"/>
        <end position="308"/>
    </location>
</feature>
<dbReference type="FunFam" id="1.25.40.330:FF:000001">
    <property type="entry name" value="Adenylyl cyclase-associated protein"/>
    <property type="match status" value="1"/>
</dbReference>
<evidence type="ECO:0000256" key="3">
    <source>
        <dbReference type="ARBA" id="ARBA00022737"/>
    </source>
</evidence>
<dbReference type="Gene3D" id="2.130.10.10">
    <property type="entry name" value="YVTN repeat-like/Quinoprotein amine dehydrogenase"/>
    <property type="match status" value="1"/>
</dbReference>
<proteinExistence type="inferred from homology"/>
<dbReference type="PROSITE" id="PS50294">
    <property type="entry name" value="WD_REPEATS_REGION"/>
    <property type="match status" value="4"/>
</dbReference>
<feature type="compositionally biased region" description="Polar residues" evidence="5">
    <location>
        <begin position="209"/>
        <end position="225"/>
    </location>
</feature>
<dbReference type="InterPro" id="IPR015943">
    <property type="entry name" value="WD40/YVTN_repeat-like_dom_sf"/>
</dbReference>
<evidence type="ECO:0000256" key="5">
    <source>
        <dbReference type="SAM" id="MobiDB-lite"/>
    </source>
</evidence>
<evidence type="ECO:0000313" key="8">
    <source>
        <dbReference type="Proteomes" id="UP000827892"/>
    </source>
</evidence>
<dbReference type="InterPro" id="IPR013912">
    <property type="entry name" value="Adenylate_cyclase-assoc_CAP_C"/>
</dbReference>
<dbReference type="Pfam" id="PF01213">
    <property type="entry name" value="CAP_N-CM"/>
    <property type="match status" value="1"/>
</dbReference>
<gene>
    <name evidence="7" type="ORF">L3Y34_015340</name>
</gene>
<protein>
    <recommendedName>
        <fullName evidence="6">C-CAP/cofactor C-like domain-containing protein</fullName>
    </recommendedName>
</protein>
<comment type="similarity">
    <text evidence="1">Belongs to the CAP family.</text>
</comment>
<dbReference type="SMART" id="SM00673">
    <property type="entry name" value="CARP"/>
    <property type="match status" value="2"/>
</dbReference>
<dbReference type="InterPro" id="IPR006599">
    <property type="entry name" value="CARP_motif"/>
</dbReference>
<feature type="compositionally biased region" description="Pro residues" evidence="5">
    <location>
        <begin position="232"/>
        <end position="241"/>
    </location>
</feature>
<dbReference type="AlphaFoldDB" id="A0AAE9IZI9"/>
<dbReference type="PROSITE" id="PS51329">
    <property type="entry name" value="C_CAP_COFACTOR_C"/>
    <property type="match status" value="1"/>
</dbReference>
<dbReference type="GO" id="GO:0003779">
    <property type="term" value="F:actin binding"/>
    <property type="evidence" value="ECO:0007669"/>
    <property type="project" value="InterPro"/>
</dbReference>
<feature type="repeat" description="WD" evidence="4">
    <location>
        <begin position="722"/>
        <end position="751"/>
    </location>
</feature>
<dbReference type="InterPro" id="IPR036322">
    <property type="entry name" value="WD40_repeat_dom_sf"/>
</dbReference>
<evidence type="ECO:0000256" key="1">
    <source>
        <dbReference type="ARBA" id="ARBA00007659"/>
    </source>
</evidence>
<evidence type="ECO:0000256" key="2">
    <source>
        <dbReference type="ARBA" id="ARBA00022574"/>
    </source>
</evidence>
<feature type="region of interest" description="Disordered" evidence="5">
    <location>
        <begin position="268"/>
        <end position="310"/>
    </location>
</feature>
<feature type="repeat" description="WD" evidence="4">
    <location>
        <begin position="534"/>
        <end position="575"/>
    </location>
</feature>
<dbReference type="PROSITE" id="PS50082">
    <property type="entry name" value="WD_REPEATS_2"/>
    <property type="match status" value="5"/>
</dbReference>
<dbReference type="PANTHER" id="PTHR44006">
    <property type="entry name" value="U5 SMALL NUCLEAR RIBONUCLEOPROTEIN 40 KDA PROTEIN"/>
    <property type="match status" value="1"/>
</dbReference>
<dbReference type="InterPro" id="IPR001680">
    <property type="entry name" value="WD40_rpt"/>
</dbReference>
<dbReference type="InterPro" id="IPR013992">
    <property type="entry name" value="Adenylate_cyclase-assoc_CAP_N"/>
</dbReference>
<dbReference type="CDD" id="cd00200">
    <property type="entry name" value="WD40"/>
    <property type="match status" value="1"/>
</dbReference>
<dbReference type="SUPFAM" id="SSF50978">
    <property type="entry name" value="WD40 repeat-like"/>
    <property type="match status" value="1"/>
</dbReference>
<dbReference type="InterPro" id="IPR017901">
    <property type="entry name" value="C-CAP_CF_C-like"/>
</dbReference>
<feature type="region of interest" description="Disordered" evidence="5">
    <location>
        <begin position="209"/>
        <end position="249"/>
    </location>
</feature>
<sequence length="790" mass="87094">MEKILVTRLENIVTRMENVLLKCDGSKTDKTDSPSAPSPKMSVPKSIELLDEATEDKIEQLCALSTKIGGDVNLLKNLIKDALTEHRNFVWTACGLSRPNDVGITKLIESLSKKICSTTEFKDNHRTSPFYDHICAVEAAIGGLGWVVQPKTPVPYFNEAVETSLFYINRILMAHKTSKNEHFEWAKTLKELLTKLHSYIRRHHTTGLIWNSQPGTKPTKETSLVSSAGSPSIPPPPPPPSLSSNSAGAKDSGVAALLDSLNTGLSATSRLKKVTPDMQTHKNPSLRGDKISSTNGKTGKSVSQSEPVKSSPKILWDGKVWKIEHQVENRDVVVEVKDKKEAIYIYKCTDSVIMIKGKANTITLDGCSKTSVVFDGLLGQCEVINSKSIQVQTLGELPIISIQKTDGCHVYLSRAASDTQIVSSKSSEMNVSAQLDDASEEYKEMALPEQFVTRIENKKLMISAYNQSLVVQGNAEQTNRTTNLMAPTIFLQGHGGEIYTSRFSTNGDFLASAGYDQQIFLWNVFGECDNFAVLKGHRGAVMDLQFNSDSSHLASCGTDKSVRVWDMETGACIRNFKSHTDIVNAISMNRRGPEIICSASDDGTAMVHDFRSKEAVKCYQDKYQQTAVTFNDASDAVICGGIANQINVWDMRRNDINYVLSGHRDTITSLSVSHNGNFLLSNSMDCSLMTWDIRPFVPSQRLLANYHGVVHNFEKNLLKCGWSPSDTYITSGSANRFAFVWDVKSRACVYKLPGHLGSVNCTDLHPTQAILLSAGSDKTIYLGELDLEDY</sequence>
<evidence type="ECO:0000313" key="7">
    <source>
        <dbReference type="EMBL" id="ULU11892.1"/>
    </source>
</evidence>
<organism evidence="7 8">
    <name type="scientific">Caenorhabditis briggsae</name>
    <dbReference type="NCBI Taxonomy" id="6238"/>
    <lineage>
        <taxon>Eukaryota</taxon>
        <taxon>Metazoa</taxon>
        <taxon>Ecdysozoa</taxon>
        <taxon>Nematoda</taxon>
        <taxon>Chromadorea</taxon>
        <taxon>Rhabditida</taxon>
        <taxon>Rhabditina</taxon>
        <taxon>Rhabditomorpha</taxon>
        <taxon>Rhabditoidea</taxon>
        <taxon>Rhabditidae</taxon>
        <taxon>Peloderinae</taxon>
        <taxon>Caenorhabditis</taxon>
    </lineage>
</organism>
<dbReference type="InterPro" id="IPR052234">
    <property type="entry name" value="U5_snRNP_Component"/>
</dbReference>
<reference evidence="7 8" key="1">
    <citation type="submission" date="2022-05" db="EMBL/GenBank/DDBJ databases">
        <title>Chromosome-level reference genomes for two strains of Caenorhabditis briggsae: an improved platform for comparative genomics.</title>
        <authorList>
            <person name="Stevens L."/>
            <person name="Andersen E.C."/>
        </authorList>
    </citation>
    <scope>NUCLEOTIDE SEQUENCE [LARGE SCALE GENOMIC DNA]</scope>
    <source>
        <strain evidence="7">QX1410_ONT</strain>
        <tissue evidence="7">Whole-organism</tissue>
    </source>
</reference>
<keyword evidence="3" id="KW-0677">Repeat</keyword>
<dbReference type="PANTHER" id="PTHR44006:SF4">
    <property type="entry name" value="WD_REPEATS_REGION DOMAIN-CONTAINING PROTEIN"/>
    <property type="match status" value="1"/>
</dbReference>
<dbReference type="InterPro" id="IPR016098">
    <property type="entry name" value="CAP/MinC_C"/>
</dbReference>